<dbReference type="PANTHER" id="PTHR21310:SF39">
    <property type="entry name" value="AMINOGLYCOSIDE PHOSPHOTRANSFERASE DOMAIN-CONTAINING PROTEIN"/>
    <property type="match status" value="1"/>
</dbReference>
<dbReference type="InterPro" id="IPR002575">
    <property type="entry name" value="Aminoglycoside_PTrfase"/>
</dbReference>
<proteinExistence type="predicted"/>
<accession>A0A0C3BR56</accession>
<dbReference type="OrthoDB" id="4177236at2759"/>
<dbReference type="PANTHER" id="PTHR21310">
    <property type="entry name" value="AMINOGLYCOSIDE PHOSPHOTRANSFERASE-RELATED-RELATED"/>
    <property type="match status" value="1"/>
</dbReference>
<reference evidence="2 3" key="1">
    <citation type="submission" date="2014-04" db="EMBL/GenBank/DDBJ databases">
        <authorList>
            <consortium name="DOE Joint Genome Institute"/>
            <person name="Kuo A."/>
            <person name="Gay G."/>
            <person name="Dore J."/>
            <person name="Kohler A."/>
            <person name="Nagy L.G."/>
            <person name="Floudas D."/>
            <person name="Copeland A."/>
            <person name="Barry K.W."/>
            <person name="Cichocki N."/>
            <person name="Veneault-Fourrey C."/>
            <person name="LaButti K."/>
            <person name="Lindquist E.A."/>
            <person name="Lipzen A."/>
            <person name="Lundell T."/>
            <person name="Morin E."/>
            <person name="Murat C."/>
            <person name="Sun H."/>
            <person name="Tunlid A."/>
            <person name="Henrissat B."/>
            <person name="Grigoriev I.V."/>
            <person name="Hibbett D.S."/>
            <person name="Martin F."/>
            <person name="Nordberg H.P."/>
            <person name="Cantor M.N."/>
            <person name="Hua S.X."/>
        </authorList>
    </citation>
    <scope>NUCLEOTIDE SEQUENCE [LARGE SCALE GENOMIC DNA]</scope>
    <source>
        <strain evidence="3">h7</strain>
    </source>
</reference>
<dbReference type="AlphaFoldDB" id="A0A0C3BR56"/>
<dbReference type="Proteomes" id="UP000053424">
    <property type="component" value="Unassembled WGS sequence"/>
</dbReference>
<dbReference type="HOGENOM" id="CLU_021768_2_1_1"/>
<keyword evidence="3" id="KW-1185">Reference proteome</keyword>
<reference evidence="3" key="2">
    <citation type="submission" date="2015-01" db="EMBL/GenBank/DDBJ databases">
        <title>Evolutionary Origins and Diversification of the Mycorrhizal Mutualists.</title>
        <authorList>
            <consortium name="DOE Joint Genome Institute"/>
            <consortium name="Mycorrhizal Genomics Consortium"/>
            <person name="Kohler A."/>
            <person name="Kuo A."/>
            <person name="Nagy L.G."/>
            <person name="Floudas D."/>
            <person name="Copeland A."/>
            <person name="Barry K.W."/>
            <person name="Cichocki N."/>
            <person name="Veneault-Fourrey C."/>
            <person name="LaButti K."/>
            <person name="Lindquist E.A."/>
            <person name="Lipzen A."/>
            <person name="Lundell T."/>
            <person name="Morin E."/>
            <person name="Murat C."/>
            <person name="Riley R."/>
            <person name="Ohm R."/>
            <person name="Sun H."/>
            <person name="Tunlid A."/>
            <person name="Henrissat B."/>
            <person name="Grigoriev I.V."/>
            <person name="Hibbett D.S."/>
            <person name="Martin F."/>
        </authorList>
    </citation>
    <scope>NUCLEOTIDE SEQUENCE [LARGE SCALE GENOMIC DNA]</scope>
    <source>
        <strain evidence="3">h7</strain>
    </source>
</reference>
<dbReference type="Gene3D" id="3.90.1200.10">
    <property type="match status" value="1"/>
</dbReference>
<name>A0A0C3BR56_HEBCY</name>
<dbReference type="Pfam" id="PF01636">
    <property type="entry name" value="APH"/>
    <property type="match status" value="1"/>
</dbReference>
<sequence>MEYNKHLAGFTGFWQLSSGYRISPTLFAKPLTAVEWASTMFARSHLKIPIPQPRYPHLRHWFVQDFVKGKMLLECWETLGIFMQFRIACTLRGYLLQLRQFRRPVPGSIQGGHVFGSLFAPGFYNGPFESSLTFQRWVKEVTWKGWGREVVIFVMAQHDGRIDSKEPIPEEPQFPDHEEWPLVFTHGDLSLSNVMLSDDGTLWVVDWADSGFYPPWMEALGVYRYENHPQSWKRLRWIVVGPTPLQQKNWKYFSNICEGYGSMEPREGTWPP</sequence>
<dbReference type="EMBL" id="KN831787">
    <property type="protein sequence ID" value="KIM39115.1"/>
    <property type="molecule type" value="Genomic_DNA"/>
</dbReference>
<dbReference type="InterPro" id="IPR051678">
    <property type="entry name" value="AGP_Transferase"/>
</dbReference>
<gene>
    <name evidence="2" type="ORF">M413DRAFT_236088</name>
</gene>
<feature type="domain" description="Aminoglycoside phosphotransferase" evidence="1">
    <location>
        <begin position="178"/>
        <end position="225"/>
    </location>
</feature>
<protein>
    <recommendedName>
        <fullName evidence="1">Aminoglycoside phosphotransferase domain-containing protein</fullName>
    </recommendedName>
</protein>
<organism evidence="2 3">
    <name type="scientific">Hebeloma cylindrosporum</name>
    <dbReference type="NCBI Taxonomy" id="76867"/>
    <lineage>
        <taxon>Eukaryota</taxon>
        <taxon>Fungi</taxon>
        <taxon>Dikarya</taxon>
        <taxon>Basidiomycota</taxon>
        <taxon>Agaricomycotina</taxon>
        <taxon>Agaricomycetes</taxon>
        <taxon>Agaricomycetidae</taxon>
        <taxon>Agaricales</taxon>
        <taxon>Agaricineae</taxon>
        <taxon>Hymenogastraceae</taxon>
        <taxon>Hebeloma</taxon>
    </lineage>
</organism>
<dbReference type="InterPro" id="IPR011009">
    <property type="entry name" value="Kinase-like_dom_sf"/>
</dbReference>
<evidence type="ECO:0000259" key="1">
    <source>
        <dbReference type="Pfam" id="PF01636"/>
    </source>
</evidence>
<dbReference type="SUPFAM" id="SSF56112">
    <property type="entry name" value="Protein kinase-like (PK-like)"/>
    <property type="match status" value="1"/>
</dbReference>
<evidence type="ECO:0000313" key="3">
    <source>
        <dbReference type="Proteomes" id="UP000053424"/>
    </source>
</evidence>
<evidence type="ECO:0000313" key="2">
    <source>
        <dbReference type="EMBL" id="KIM39115.1"/>
    </source>
</evidence>